<dbReference type="InterPro" id="IPR052183">
    <property type="entry name" value="IS_Transposase"/>
</dbReference>
<dbReference type="PANTHER" id="PTHR35528">
    <property type="entry name" value="BLL1675 PROTEIN"/>
    <property type="match status" value="1"/>
</dbReference>
<accession>A0ABY4W8Z6</accession>
<organism evidence="5 6">
    <name type="scientific">Sneathiella marina</name>
    <dbReference type="NCBI Taxonomy" id="2950108"/>
    <lineage>
        <taxon>Bacteria</taxon>
        <taxon>Pseudomonadati</taxon>
        <taxon>Pseudomonadota</taxon>
        <taxon>Alphaproteobacteria</taxon>
        <taxon>Sneathiellales</taxon>
        <taxon>Sneathiellaceae</taxon>
        <taxon>Sneathiella</taxon>
    </lineage>
</organism>
<evidence type="ECO:0000256" key="1">
    <source>
        <dbReference type="ARBA" id="ARBA00022578"/>
    </source>
</evidence>
<gene>
    <name evidence="5" type="ORF">NBZ79_05705</name>
</gene>
<dbReference type="InterPro" id="IPR047930">
    <property type="entry name" value="Transpos_IS6"/>
</dbReference>
<dbReference type="PANTHER" id="PTHR35528:SF3">
    <property type="entry name" value="BLL1675 PROTEIN"/>
    <property type="match status" value="1"/>
</dbReference>
<keyword evidence="2" id="KW-0238">DNA-binding</keyword>
<dbReference type="Pfam" id="PF13610">
    <property type="entry name" value="DDE_Tnp_IS240"/>
    <property type="match status" value="1"/>
</dbReference>
<name>A0ABY4W8Z6_9PROT</name>
<proteinExistence type="predicted"/>
<dbReference type="EMBL" id="CP098747">
    <property type="protein sequence ID" value="USG63254.1"/>
    <property type="molecule type" value="Genomic_DNA"/>
</dbReference>
<keyword evidence="3" id="KW-0233">DNA recombination</keyword>
<keyword evidence="6" id="KW-1185">Reference proteome</keyword>
<keyword evidence="1" id="KW-0815">Transposition</keyword>
<evidence type="ECO:0000256" key="3">
    <source>
        <dbReference type="ARBA" id="ARBA00023172"/>
    </source>
</evidence>
<evidence type="ECO:0000313" key="6">
    <source>
        <dbReference type="Proteomes" id="UP001056291"/>
    </source>
</evidence>
<dbReference type="RefSeq" id="WP_251938045.1">
    <property type="nucleotide sequence ID" value="NZ_CP098747.1"/>
</dbReference>
<protein>
    <submittedName>
        <fullName evidence="5">IS6 family transposase</fullName>
    </submittedName>
</protein>
<evidence type="ECO:0000259" key="4">
    <source>
        <dbReference type="Pfam" id="PF13610"/>
    </source>
</evidence>
<evidence type="ECO:0000256" key="2">
    <source>
        <dbReference type="ARBA" id="ARBA00023125"/>
    </source>
</evidence>
<feature type="domain" description="DDE" evidence="4">
    <location>
        <begin position="71"/>
        <end position="194"/>
    </location>
</feature>
<dbReference type="NCBIfam" id="NF033587">
    <property type="entry name" value="transpos_IS6"/>
    <property type="match status" value="1"/>
</dbReference>
<reference evidence="5" key="1">
    <citation type="submission" date="2022-06" db="EMBL/GenBank/DDBJ databases">
        <title>Sneathiella actinostolidae sp. nov., isolated from a sea anemonein the Western Pacific Ocean.</title>
        <authorList>
            <person name="Wei M.J."/>
        </authorList>
    </citation>
    <scope>NUCLEOTIDE SEQUENCE</scope>
    <source>
        <strain evidence="5">PHK-P5</strain>
    </source>
</reference>
<dbReference type="InterPro" id="IPR032874">
    <property type="entry name" value="DDE_dom"/>
</dbReference>
<sequence>MSYQRHRFSPHIIQQAVSLFARFTLSYRDVEDLLAERGQDISNETVRRWFLKFGAPIAQNLRSSHPTPNDIWHLDEMVIVIRRRRHFLWRAVDSEGEVLDFLVQPRRNAKAALKLIRKLLKKQGFIPPRIVTDKLKSYHKAFRTLSLEAEHIDNKRLINLAENSHLPVRQREQKMQKFKSPGSAQRFLNIYSATYNSFSLQRHLVDRPNLKQCRAEAFFVWATASIAA</sequence>
<evidence type="ECO:0000313" key="5">
    <source>
        <dbReference type="EMBL" id="USG63254.1"/>
    </source>
</evidence>
<dbReference type="Proteomes" id="UP001056291">
    <property type="component" value="Chromosome"/>
</dbReference>